<accession>A0A4C1VE47</accession>
<gene>
    <name evidence="2" type="ORF">EVAR_85481_1</name>
</gene>
<evidence type="ECO:0000313" key="3">
    <source>
        <dbReference type="Proteomes" id="UP000299102"/>
    </source>
</evidence>
<sequence length="97" mass="10751">MFSHKCGKLSTARDSDVERTGGTSAPSTACCVYFFLLRCGDSTKFGSRDEAPMGALQKENTRATSIFVCDKLYLSHANERKTHVAKLYSERLALRPL</sequence>
<dbReference type="EMBL" id="BGZK01000316">
    <property type="protein sequence ID" value="GBP36234.1"/>
    <property type="molecule type" value="Genomic_DNA"/>
</dbReference>
<evidence type="ECO:0000256" key="1">
    <source>
        <dbReference type="SAM" id="MobiDB-lite"/>
    </source>
</evidence>
<reference evidence="2 3" key="1">
    <citation type="journal article" date="2019" name="Commun. Biol.">
        <title>The bagworm genome reveals a unique fibroin gene that provides high tensile strength.</title>
        <authorList>
            <person name="Kono N."/>
            <person name="Nakamura H."/>
            <person name="Ohtoshi R."/>
            <person name="Tomita M."/>
            <person name="Numata K."/>
            <person name="Arakawa K."/>
        </authorList>
    </citation>
    <scope>NUCLEOTIDE SEQUENCE [LARGE SCALE GENOMIC DNA]</scope>
</reference>
<dbReference type="AlphaFoldDB" id="A0A4C1VE47"/>
<organism evidence="2 3">
    <name type="scientific">Eumeta variegata</name>
    <name type="common">Bagworm moth</name>
    <name type="synonym">Eumeta japonica</name>
    <dbReference type="NCBI Taxonomy" id="151549"/>
    <lineage>
        <taxon>Eukaryota</taxon>
        <taxon>Metazoa</taxon>
        <taxon>Ecdysozoa</taxon>
        <taxon>Arthropoda</taxon>
        <taxon>Hexapoda</taxon>
        <taxon>Insecta</taxon>
        <taxon>Pterygota</taxon>
        <taxon>Neoptera</taxon>
        <taxon>Endopterygota</taxon>
        <taxon>Lepidoptera</taxon>
        <taxon>Glossata</taxon>
        <taxon>Ditrysia</taxon>
        <taxon>Tineoidea</taxon>
        <taxon>Psychidae</taxon>
        <taxon>Oiketicinae</taxon>
        <taxon>Eumeta</taxon>
    </lineage>
</organism>
<protein>
    <submittedName>
        <fullName evidence="2">Uncharacterized protein</fullName>
    </submittedName>
</protein>
<name>A0A4C1VE47_EUMVA</name>
<proteinExistence type="predicted"/>
<dbReference type="Proteomes" id="UP000299102">
    <property type="component" value="Unassembled WGS sequence"/>
</dbReference>
<comment type="caution">
    <text evidence="2">The sequence shown here is derived from an EMBL/GenBank/DDBJ whole genome shotgun (WGS) entry which is preliminary data.</text>
</comment>
<feature type="region of interest" description="Disordered" evidence="1">
    <location>
        <begin position="1"/>
        <end position="26"/>
    </location>
</feature>
<evidence type="ECO:0000313" key="2">
    <source>
        <dbReference type="EMBL" id="GBP36234.1"/>
    </source>
</evidence>
<keyword evidence="3" id="KW-1185">Reference proteome</keyword>